<accession>A0A177EAL4</accession>
<feature type="transmembrane region" description="Helical" evidence="7">
    <location>
        <begin position="6"/>
        <end position="26"/>
    </location>
</feature>
<feature type="transmembrane region" description="Helical" evidence="7">
    <location>
        <begin position="141"/>
        <end position="165"/>
    </location>
</feature>
<dbReference type="SUPFAM" id="SSF103473">
    <property type="entry name" value="MFS general substrate transporter"/>
    <property type="match status" value="1"/>
</dbReference>
<dbReference type="Pfam" id="PF01914">
    <property type="entry name" value="MarC"/>
    <property type="match status" value="1"/>
</dbReference>
<dbReference type="OrthoDB" id="21094at2"/>
<keyword evidence="6 7" id="KW-0472">Membrane</keyword>
<evidence type="ECO:0000256" key="7">
    <source>
        <dbReference type="RuleBase" id="RU362048"/>
    </source>
</evidence>
<dbReference type="Proteomes" id="UP000076964">
    <property type="component" value="Unassembled WGS sequence"/>
</dbReference>
<dbReference type="EMBL" id="LSFI01000003">
    <property type="protein sequence ID" value="OAG28561.1"/>
    <property type="molecule type" value="Genomic_DNA"/>
</dbReference>
<dbReference type="PANTHER" id="PTHR33508">
    <property type="entry name" value="UPF0056 MEMBRANE PROTEIN YHCE"/>
    <property type="match status" value="1"/>
</dbReference>
<dbReference type="RefSeq" id="WP_068540684.1">
    <property type="nucleotide sequence ID" value="NZ_LSFI01000003.1"/>
</dbReference>
<comment type="caution">
    <text evidence="8">The sequence shown here is derived from an EMBL/GenBank/DDBJ whole genome shotgun (WGS) entry which is preliminary data.</text>
</comment>
<keyword evidence="4 7" id="KW-0812">Transmembrane</keyword>
<dbReference type="InterPro" id="IPR036259">
    <property type="entry name" value="MFS_trans_sf"/>
</dbReference>
<feature type="transmembrane region" description="Helical" evidence="7">
    <location>
        <begin position="46"/>
        <end position="66"/>
    </location>
</feature>
<evidence type="ECO:0000256" key="1">
    <source>
        <dbReference type="ARBA" id="ARBA00004651"/>
    </source>
</evidence>
<evidence type="ECO:0000256" key="5">
    <source>
        <dbReference type="ARBA" id="ARBA00022989"/>
    </source>
</evidence>
<dbReference type="PANTHER" id="PTHR33508:SF1">
    <property type="entry name" value="UPF0056 MEMBRANE PROTEIN YHCE"/>
    <property type="match status" value="1"/>
</dbReference>
<evidence type="ECO:0000313" key="8">
    <source>
        <dbReference type="EMBL" id="OAG28561.1"/>
    </source>
</evidence>
<evidence type="ECO:0000313" key="9">
    <source>
        <dbReference type="Proteomes" id="UP000076964"/>
    </source>
</evidence>
<keyword evidence="9" id="KW-1185">Reference proteome</keyword>
<reference evidence="8 9" key="1">
    <citation type="submission" date="2016-02" db="EMBL/GenBank/DDBJ databases">
        <title>Draft genome sequence of Thermodesulfatator sp. S606.</title>
        <authorList>
            <person name="Lai Q."/>
            <person name="Cao J."/>
            <person name="Dupont S."/>
            <person name="Shao Z."/>
            <person name="Jebbar M."/>
            <person name="Alain K."/>
        </authorList>
    </citation>
    <scope>NUCLEOTIDE SEQUENCE [LARGE SCALE GENOMIC DNA]</scope>
    <source>
        <strain evidence="8 9">S606</strain>
    </source>
</reference>
<comment type="similarity">
    <text evidence="2 7">Belongs to the UPF0056 (MarC) family.</text>
</comment>
<comment type="subcellular location">
    <subcellularLocation>
        <location evidence="1 7">Cell membrane</location>
        <topology evidence="1 7">Multi-pass membrane protein</topology>
    </subcellularLocation>
</comment>
<dbReference type="STRING" id="1795632.TH606_00980"/>
<sequence>MLAFILHLLGAFMAIMNPIGNIPIFVSLVEEFNEKVRIKVAQKATLWAFILGSLFIWAGNFIFHFFGITLPAFRIAGGILVFLIAYNLLRGKTSRQHHPGEEEHEEADPDSIAITPLATPILTGPGTIATAMSFAAQRSSIYELIIIEAVFGFVCLLTYFCFVYGEAISARLGKTKIGVITRLMGLILAVIAVQMGIEGIKEAFYLASEITSK</sequence>
<dbReference type="InterPro" id="IPR002771">
    <property type="entry name" value="Multi_antbiot-R_MarC"/>
</dbReference>
<dbReference type="GO" id="GO:0005886">
    <property type="term" value="C:plasma membrane"/>
    <property type="evidence" value="ECO:0007669"/>
    <property type="project" value="UniProtKB-SubCell"/>
</dbReference>
<dbReference type="NCBIfam" id="TIGR00427">
    <property type="entry name" value="NAAT family transporter"/>
    <property type="match status" value="1"/>
</dbReference>
<keyword evidence="3" id="KW-1003">Cell membrane</keyword>
<name>A0A177EAL4_9BACT</name>
<keyword evidence="5 7" id="KW-1133">Transmembrane helix</keyword>
<organism evidence="8 9">
    <name type="scientific">Thermodesulfatator autotrophicus</name>
    <dbReference type="NCBI Taxonomy" id="1795632"/>
    <lineage>
        <taxon>Bacteria</taxon>
        <taxon>Pseudomonadati</taxon>
        <taxon>Thermodesulfobacteriota</taxon>
        <taxon>Thermodesulfobacteria</taxon>
        <taxon>Thermodesulfobacteriales</taxon>
        <taxon>Thermodesulfatatoraceae</taxon>
        <taxon>Thermodesulfatator</taxon>
    </lineage>
</organism>
<evidence type="ECO:0000256" key="4">
    <source>
        <dbReference type="ARBA" id="ARBA00022692"/>
    </source>
</evidence>
<gene>
    <name evidence="8" type="ORF">TH606_00980</name>
</gene>
<evidence type="ECO:0000256" key="3">
    <source>
        <dbReference type="ARBA" id="ARBA00022475"/>
    </source>
</evidence>
<feature type="transmembrane region" description="Helical" evidence="7">
    <location>
        <begin position="177"/>
        <end position="197"/>
    </location>
</feature>
<evidence type="ECO:0000256" key="6">
    <source>
        <dbReference type="ARBA" id="ARBA00023136"/>
    </source>
</evidence>
<protein>
    <recommendedName>
        <fullName evidence="7">UPF0056 membrane protein</fullName>
    </recommendedName>
</protein>
<comment type="caution">
    <text evidence="7">Lacks conserved residue(s) required for the propagation of feature annotation.</text>
</comment>
<dbReference type="AlphaFoldDB" id="A0A177EAL4"/>
<feature type="transmembrane region" description="Helical" evidence="7">
    <location>
        <begin position="72"/>
        <end position="89"/>
    </location>
</feature>
<evidence type="ECO:0000256" key="2">
    <source>
        <dbReference type="ARBA" id="ARBA00009784"/>
    </source>
</evidence>
<proteinExistence type="inferred from homology"/>